<dbReference type="InterPro" id="IPR041484">
    <property type="entry name" value="TetR_C_25"/>
</dbReference>
<feature type="DNA-binding region" description="H-T-H motif" evidence="2">
    <location>
        <begin position="37"/>
        <end position="56"/>
    </location>
</feature>
<dbReference type="PRINTS" id="PR00455">
    <property type="entry name" value="HTHTETR"/>
</dbReference>
<organism evidence="5 6">
    <name type="scientific">Nocardia albiluteola</name>
    <dbReference type="NCBI Taxonomy" id="2842303"/>
    <lineage>
        <taxon>Bacteria</taxon>
        <taxon>Bacillati</taxon>
        <taxon>Actinomycetota</taxon>
        <taxon>Actinomycetes</taxon>
        <taxon>Mycobacteriales</taxon>
        <taxon>Nocardiaceae</taxon>
        <taxon>Nocardia</taxon>
    </lineage>
</organism>
<evidence type="ECO:0000313" key="6">
    <source>
        <dbReference type="Proteomes" id="UP000733379"/>
    </source>
</evidence>
<dbReference type="PROSITE" id="PS50977">
    <property type="entry name" value="HTH_TETR_2"/>
    <property type="match status" value="1"/>
</dbReference>
<evidence type="ECO:0000313" key="5">
    <source>
        <dbReference type="EMBL" id="MBU3063319.1"/>
    </source>
</evidence>
<dbReference type="InterPro" id="IPR009057">
    <property type="entry name" value="Homeodomain-like_sf"/>
</dbReference>
<dbReference type="InterPro" id="IPR001647">
    <property type="entry name" value="HTH_TetR"/>
</dbReference>
<accession>A0ABS6AZ57</accession>
<keyword evidence="1 2" id="KW-0238">DNA-binding</keyword>
<gene>
    <name evidence="5" type="ORF">KO481_17515</name>
</gene>
<dbReference type="Gene3D" id="1.10.357.10">
    <property type="entry name" value="Tetracycline Repressor, domain 2"/>
    <property type="match status" value="1"/>
</dbReference>
<dbReference type="PANTHER" id="PTHR30055:SF146">
    <property type="entry name" value="HTH-TYPE TRANSCRIPTIONAL DUAL REGULATOR CECR"/>
    <property type="match status" value="1"/>
</dbReference>
<dbReference type="InterPro" id="IPR050109">
    <property type="entry name" value="HTH-type_TetR-like_transc_reg"/>
</dbReference>
<proteinExistence type="predicted"/>
<name>A0ABS6AZ57_9NOCA</name>
<keyword evidence="6" id="KW-1185">Reference proteome</keyword>
<evidence type="ECO:0000256" key="3">
    <source>
        <dbReference type="SAM" id="MobiDB-lite"/>
    </source>
</evidence>
<feature type="region of interest" description="Disordered" evidence="3">
    <location>
        <begin position="221"/>
        <end position="240"/>
    </location>
</feature>
<dbReference type="SUPFAM" id="SSF46689">
    <property type="entry name" value="Homeodomain-like"/>
    <property type="match status" value="1"/>
</dbReference>
<reference evidence="5 6" key="1">
    <citation type="submission" date="2021-06" db="EMBL/GenBank/DDBJ databases">
        <title>Actinomycetes sequencing.</title>
        <authorList>
            <person name="Shan Q."/>
        </authorList>
    </citation>
    <scope>NUCLEOTIDE SEQUENCE [LARGE SCALE GENOMIC DNA]</scope>
    <source>
        <strain evidence="5 6">NEAU-G5</strain>
    </source>
</reference>
<sequence length="240" mass="25891">MFKGAAVPEGSPEDLNTRARIRDAATTLFGEQGFGVGVRAIAAAAGVSPGLVNHHFGSKDGLREACDDQVREFIRREKMKYMENPSPQGLLQALADVEEFAPQLAYLLRSLQDGGPLMVELFEHMVGDMETYLRVGIDNGSLRAPSDIKATARVMGLLNGGGFAMFMQLYAAQHQGPTDYRKMLREYADLVMLPMVEIYTNGLLTDSMALDTLLAHRDGAAAQADSASDNPPAHTSGTDG</sequence>
<dbReference type="Pfam" id="PF17933">
    <property type="entry name" value="TetR_C_25"/>
    <property type="match status" value="1"/>
</dbReference>
<dbReference type="RefSeq" id="WP_215918217.1">
    <property type="nucleotide sequence ID" value="NZ_JAHKNI010000005.1"/>
</dbReference>
<feature type="domain" description="HTH tetR-type" evidence="4">
    <location>
        <begin position="15"/>
        <end position="74"/>
    </location>
</feature>
<evidence type="ECO:0000256" key="2">
    <source>
        <dbReference type="PROSITE-ProRule" id="PRU00335"/>
    </source>
</evidence>
<protein>
    <submittedName>
        <fullName evidence="5">TetR family transcriptional regulator</fullName>
    </submittedName>
</protein>
<dbReference type="EMBL" id="JAHKNI010000005">
    <property type="protein sequence ID" value="MBU3063319.1"/>
    <property type="molecule type" value="Genomic_DNA"/>
</dbReference>
<feature type="compositionally biased region" description="Low complexity" evidence="3">
    <location>
        <begin position="221"/>
        <end position="233"/>
    </location>
</feature>
<evidence type="ECO:0000259" key="4">
    <source>
        <dbReference type="PROSITE" id="PS50977"/>
    </source>
</evidence>
<dbReference type="Pfam" id="PF00440">
    <property type="entry name" value="TetR_N"/>
    <property type="match status" value="1"/>
</dbReference>
<comment type="caution">
    <text evidence="5">The sequence shown here is derived from an EMBL/GenBank/DDBJ whole genome shotgun (WGS) entry which is preliminary data.</text>
</comment>
<evidence type="ECO:0000256" key="1">
    <source>
        <dbReference type="ARBA" id="ARBA00023125"/>
    </source>
</evidence>
<dbReference type="Proteomes" id="UP000733379">
    <property type="component" value="Unassembled WGS sequence"/>
</dbReference>
<dbReference type="PANTHER" id="PTHR30055">
    <property type="entry name" value="HTH-TYPE TRANSCRIPTIONAL REGULATOR RUTR"/>
    <property type="match status" value="1"/>
</dbReference>